<organism evidence="4 5">
    <name type="scientific">Methylobacterium brachiatum</name>
    <dbReference type="NCBI Taxonomy" id="269660"/>
    <lineage>
        <taxon>Bacteria</taxon>
        <taxon>Pseudomonadati</taxon>
        <taxon>Pseudomonadota</taxon>
        <taxon>Alphaproteobacteria</taxon>
        <taxon>Hyphomicrobiales</taxon>
        <taxon>Methylobacteriaceae</taxon>
        <taxon>Methylobacterium</taxon>
    </lineage>
</organism>
<evidence type="ECO:0000256" key="1">
    <source>
        <dbReference type="ARBA" id="ARBA00006226"/>
    </source>
</evidence>
<keyword evidence="2" id="KW-1277">Toxin-antitoxin system</keyword>
<proteinExistence type="inferred from homology"/>
<dbReference type="PANTHER" id="PTHR33755">
    <property type="entry name" value="TOXIN PARE1-RELATED"/>
    <property type="match status" value="1"/>
</dbReference>
<dbReference type="PANTHER" id="PTHR33755:SF9">
    <property type="entry name" value="TOXIN PARE1"/>
    <property type="match status" value="1"/>
</dbReference>
<dbReference type="InterPro" id="IPR028344">
    <property type="entry name" value="ParE1/4"/>
</dbReference>
<evidence type="ECO:0000256" key="2">
    <source>
        <dbReference type="ARBA" id="ARBA00022649"/>
    </source>
</evidence>
<dbReference type="Proteomes" id="UP001223420">
    <property type="component" value="Unassembled WGS sequence"/>
</dbReference>
<accession>A0AAJ1TSR5</accession>
<dbReference type="InterPro" id="IPR051803">
    <property type="entry name" value="TA_system_RelE-like_toxin"/>
</dbReference>
<sequence>MAASPRARFTPLARADLEEIWRYTFGRWSPDQADRYHQAIVDAAGELATGAKVGRPVEIRAGYLKYAVGSHVIFYRRTEAGIDVIRVLHQRMDVPSRLS</sequence>
<dbReference type="RefSeq" id="WP_091864037.1">
    <property type="nucleotide sequence ID" value="NZ_FOQW01000016.1"/>
</dbReference>
<dbReference type="GeneID" id="90834254"/>
<dbReference type="InterPro" id="IPR007712">
    <property type="entry name" value="RelE/ParE_toxin"/>
</dbReference>
<dbReference type="InterPro" id="IPR035093">
    <property type="entry name" value="RelE/ParE_toxin_dom_sf"/>
</dbReference>
<dbReference type="PIRSF" id="PIRSF029218">
    <property type="entry name" value="ParE"/>
    <property type="match status" value="1"/>
</dbReference>
<dbReference type="Pfam" id="PF05016">
    <property type="entry name" value="ParE_toxin"/>
    <property type="match status" value="1"/>
</dbReference>
<protein>
    <recommendedName>
        <fullName evidence="3">Toxin</fullName>
    </recommendedName>
</protein>
<evidence type="ECO:0000313" key="4">
    <source>
        <dbReference type="EMBL" id="MDQ0546266.1"/>
    </source>
</evidence>
<dbReference type="EMBL" id="JAUSWL010000013">
    <property type="protein sequence ID" value="MDQ0546266.1"/>
    <property type="molecule type" value="Genomic_DNA"/>
</dbReference>
<comment type="caution">
    <text evidence="4">The sequence shown here is derived from an EMBL/GenBank/DDBJ whole genome shotgun (WGS) entry which is preliminary data.</text>
</comment>
<dbReference type="Gene3D" id="3.30.2310.20">
    <property type="entry name" value="RelE-like"/>
    <property type="match status" value="1"/>
</dbReference>
<comment type="similarity">
    <text evidence="1 3">Belongs to the RelE toxin family.</text>
</comment>
<dbReference type="AlphaFoldDB" id="A0AAJ1TSR5"/>
<gene>
    <name evidence="4" type="ORF">QO001_005217</name>
</gene>
<evidence type="ECO:0000256" key="3">
    <source>
        <dbReference type="PIRNR" id="PIRNR029218"/>
    </source>
</evidence>
<reference evidence="4" key="1">
    <citation type="submission" date="2023-07" db="EMBL/GenBank/DDBJ databases">
        <title>Genomic Encyclopedia of Type Strains, Phase IV (KMG-IV): sequencing the most valuable type-strain genomes for metagenomic binning, comparative biology and taxonomic classification.</title>
        <authorList>
            <person name="Goeker M."/>
        </authorList>
    </citation>
    <scope>NUCLEOTIDE SEQUENCE</scope>
    <source>
        <strain evidence="4">DSM 19569</strain>
    </source>
</reference>
<name>A0AAJ1TSR5_9HYPH</name>
<evidence type="ECO:0000313" key="5">
    <source>
        <dbReference type="Proteomes" id="UP001223420"/>
    </source>
</evidence>